<dbReference type="InterPro" id="IPR021741">
    <property type="entry name" value="DUF3311"/>
</dbReference>
<dbReference type="RefSeq" id="WP_094160376.1">
    <property type="nucleotide sequence ID" value="NZ_LT592170.1"/>
</dbReference>
<keyword evidence="1" id="KW-0812">Transmembrane</keyword>
<dbReference type="Proteomes" id="UP000214566">
    <property type="component" value="Unassembled WGS sequence"/>
</dbReference>
<dbReference type="AlphaFoldDB" id="A0A238D4J8"/>
<proteinExistence type="predicted"/>
<gene>
    <name evidence="2" type="ORF">THIARS_60940</name>
</gene>
<feature type="transmembrane region" description="Helical" evidence="1">
    <location>
        <begin position="43"/>
        <end position="63"/>
    </location>
</feature>
<reference evidence="2 3" key="1">
    <citation type="submission" date="2016-06" db="EMBL/GenBank/DDBJ databases">
        <authorList>
            <person name="Kjaerup R.B."/>
            <person name="Dalgaard T.S."/>
            <person name="Juul-Madsen H.R."/>
        </authorList>
    </citation>
    <scope>NUCLEOTIDE SEQUENCE [LARGE SCALE GENOMIC DNA]</scope>
    <source>
        <strain evidence="2 3">DSM 16361</strain>
    </source>
</reference>
<keyword evidence="3" id="KW-1185">Reference proteome</keyword>
<dbReference type="PANTHER" id="PTHR40034:SF1">
    <property type="entry name" value="BSL5891 PROTEIN"/>
    <property type="match status" value="1"/>
</dbReference>
<keyword evidence="1" id="KW-1133">Transmembrane helix</keyword>
<dbReference type="Pfam" id="PF11755">
    <property type="entry name" value="DUF3311"/>
    <property type="match status" value="1"/>
</dbReference>
<evidence type="ECO:0000313" key="3">
    <source>
        <dbReference type="Proteomes" id="UP000214566"/>
    </source>
</evidence>
<evidence type="ECO:0000256" key="1">
    <source>
        <dbReference type="SAM" id="Phobius"/>
    </source>
</evidence>
<evidence type="ECO:0008006" key="4">
    <source>
        <dbReference type="Google" id="ProtNLM"/>
    </source>
</evidence>
<sequence length="73" mass="8203">MKPNLNPRKLGLLQVVLLAIPCIAVLVVPYYNTLEPSLFGIPFFYWWQLVWVPLSGVFIAIVYKMVVPPGSGD</sequence>
<organism evidence="2 3">
    <name type="scientific">Thiomonas delicata</name>
    <name type="common">Thiomonas cuprina</name>
    <dbReference type="NCBI Taxonomy" id="364030"/>
    <lineage>
        <taxon>Bacteria</taxon>
        <taxon>Pseudomonadati</taxon>
        <taxon>Pseudomonadota</taxon>
        <taxon>Betaproteobacteria</taxon>
        <taxon>Burkholderiales</taxon>
        <taxon>Thiomonas</taxon>
    </lineage>
</organism>
<dbReference type="EMBL" id="FLMQ01000055">
    <property type="protein sequence ID" value="SBP88227.1"/>
    <property type="molecule type" value="Genomic_DNA"/>
</dbReference>
<keyword evidence="1" id="KW-0472">Membrane</keyword>
<accession>A0A238D4J8</accession>
<name>A0A238D4J8_THIDL</name>
<dbReference type="OrthoDB" id="123261at2"/>
<feature type="transmembrane region" description="Helical" evidence="1">
    <location>
        <begin position="12"/>
        <end position="31"/>
    </location>
</feature>
<protein>
    <recommendedName>
        <fullName evidence="4">DUF3311 domain-containing protein</fullName>
    </recommendedName>
</protein>
<evidence type="ECO:0000313" key="2">
    <source>
        <dbReference type="EMBL" id="SBP88227.1"/>
    </source>
</evidence>
<dbReference type="PANTHER" id="PTHR40034">
    <property type="entry name" value="BSL5891 PROTEIN"/>
    <property type="match status" value="1"/>
</dbReference>